<dbReference type="InterPro" id="IPR036915">
    <property type="entry name" value="Cyclin-like_sf"/>
</dbReference>
<comment type="similarity">
    <text evidence="1">Belongs to the cyclin family. Cyclin D subfamily.</text>
</comment>
<dbReference type="PANTHER" id="PTHR10177">
    <property type="entry name" value="CYCLINS"/>
    <property type="match status" value="1"/>
</dbReference>
<protein>
    <recommendedName>
        <fullName evidence="6">Cyclin-like domain-containing protein</fullName>
    </recommendedName>
</protein>
<evidence type="ECO:0000259" key="6">
    <source>
        <dbReference type="SMART" id="SM00385"/>
    </source>
</evidence>
<dbReference type="Proteomes" id="UP000436088">
    <property type="component" value="Unassembled WGS sequence"/>
</dbReference>
<dbReference type="FunFam" id="1.10.472.10:FF:000060">
    <property type="entry name" value="D6-type cyclin"/>
    <property type="match status" value="1"/>
</dbReference>
<keyword evidence="2" id="KW-0132">Cell division</keyword>
<keyword evidence="8" id="KW-1185">Reference proteome</keyword>
<accession>A0A6A2Z4A7</accession>
<evidence type="ECO:0000256" key="1">
    <source>
        <dbReference type="ARBA" id="ARBA00009065"/>
    </source>
</evidence>
<feature type="domain" description="Cyclin-like" evidence="6">
    <location>
        <begin position="1"/>
        <end position="87"/>
    </location>
</feature>
<keyword evidence="4" id="KW-0131">Cell cycle</keyword>
<dbReference type="SMART" id="SM00385">
    <property type="entry name" value="CYCLIN"/>
    <property type="match status" value="1"/>
</dbReference>
<organism evidence="7 8">
    <name type="scientific">Hibiscus syriacus</name>
    <name type="common">Rose of Sharon</name>
    <dbReference type="NCBI Taxonomy" id="106335"/>
    <lineage>
        <taxon>Eukaryota</taxon>
        <taxon>Viridiplantae</taxon>
        <taxon>Streptophyta</taxon>
        <taxon>Embryophyta</taxon>
        <taxon>Tracheophyta</taxon>
        <taxon>Spermatophyta</taxon>
        <taxon>Magnoliopsida</taxon>
        <taxon>eudicotyledons</taxon>
        <taxon>Gunneridae</taxon>
        <taxon>Pentapetalae</taxon>
        <taxon>rosids</taxon>
        <taxon>malvids</taxon>
        <taxon>Malvales</taxon>
        <taxon>Malvaceae</taxon>
        <taxon>Malvoideae</taxon>
        <taxon>Hibiscus</taxon>
    </lineage>
</organism>
<evidence type="ECO:0000256" key="5">
    <source>
        <dbReference type="RuleBase" id="RU000383"/>
    </source>
</evidence>
<dbReference type="InterPro" id="IPR006671">
    <property type="entry name" value="Cyclin_N"/>
</dbReference>
<dbReference type="CDD" id="cd20543">
    <property type="entry name" value="CYCLIN_AtCycD-like_rpt1"/>
    <property type="match status" value="1"/>
</dbReference>
<evidence type="ECO:0000256" key="3">
    <source>
        <dbReference type="ARBA" id="ARBA00023127"/>
    </source>
</evidence>
<evidence type="ECO:0000313" key="7">
    <source>
        <dbReference type="EMBL" id="KAE8686456.1"/>
    </source>
</evidence>
<keyword evidence="3 5" id="KW-0195">Cyclin</keyword>
<dbReference type="InterPro" id="IPR013763">
    <property type="entry name" value="Cyclin-like_dom"/>
</dbReference>
<dbReference type="GO" id="GO:0051301">
    <property type="term" value="P:cell division"/>
    <property type="evidence" value="ECO:0007669"/>
    <property type="project" value="UniProtKB-KW"/>
</dbReference>
<dbReference type="Pfam" id="PF00134">
    <property type="entry name" value="Cyclin_N"/>
    <property type="match status" value="1"/>
</dbReference>
<dbReference type="SUPFAM" id="SSF47954">
    <property type="entry name" value="Cyclin-like"/>
    <property type="match status" value="1"/>
</dbReference>
<dbReference type="EMBL" id="VEPZ02001216">
    <property type="protein sequence ID" value="KAE8686456.1"/>
    <property type="molecule type" value="Genomic_DNA"/>
</dbReference>
<dbReference type="InterPro" id="IPR039361">
    <property type="entry name" value="Cyclin"/>
</dbReference>
<evidence type="ECO:0000313" key="8">
    <source>
        <dbReference type="Proteomes" id="UP000436088"/>
    </source>
</evidence>
<reference evidence="7" key="1">
    <citation type="submission" date="2019-09" db="EMBL/GenBank/DDBJ databases">
        <title>Draft genome information of white flower Hibiscus syriacus.</title>
        <authorList>
            <person name="Kim Y.-M."/>
        </authorList>
    </citation>
    <scope>NUCLEOTIDE SEQUENCE [LARGE SCALE GENOMIC DNA]</scope>
    <source>
        <strain evidence="7">YM2019G1</strain>
    </source>
</reference>
<proteinExistence type="inferred from homology"/>
<dbReference type="Gene3D" id="1.10.472.10">
    <property type="entry name" value="Cyclin-like"/>
    <property type="match status" value="1"/>
</dbReference>
<comment type="caution">
    <text evidence="7">The sequence shown here is derived from an EMBL/GenBank/DDBJ whole genome shotgun (WGS) entry which is preliminary data.</text>
</comment>
<gene>
    <name evidence="7" type="ORF">F3Y22_tig00111061pilonHSYRG00064</name>
</gene>
<evidence type="ECO:0000256" key="2">
    <source>
        <dbReference type="ARBA" id="ARBA00022618"/>
    </source>
</evidence>
<name>A0A6A2Z4A7_HIBSY</name>
<evidence type="ECO:0000256" key="4">
    <source>
        <dbReference type="ARBA" id="ARBA00023306"/>
    </source>
</evidence>
<dbReference type="AlphaFoldDB" id="A0A6A2Z4A7"/>
<sequence length="110" mass="12396">MLNVNASHGFTALTAVLSVNYLDRFLSIFGLQSDKPWLIQLVAVTCLSLAAKVEETHVPLLLDLQVEGTIYVFESKTIQRMELLVLSTLQWKMHPITPLSFLDHITRDSV</sequence>